<evidence type="ECO:0008006" key="2">
    <source>
        <dbReference type="Google" id="ProtNLM"/>
    </source>
</evidence>
<proteinExistence type="predicted"/>
<sequence>MRIKTFLFSLILLVSFQSCILDDGDRIPRKTEAGKLIWDATSNVLAENLYTADLALKLDLWITASPEMKDQFEDRYFPGNKLRSVTGVWNITGTPVYIYPDDKSLHTQGSIWKVLVPDFMYEYPSIPRMHISIECIGELKWKVTSYDDEGINGNNNIVAELSGKRVESLASSAGYIYTIKGTGYFNPSMYENDNQRLVVSYIIPGGISFYPHIINELSKKYTYIPYSGSCSLVVNDIKNTATNENILVEVLSGSPTRTVSKITYKGVTETWE</sequence>
<evidence type="ECO:0000313" key="1">
    <source>
        <dbReference type="EMBL" id="MPL89458.1"/>
    </source>
</evidence>
<dbReference type="AlphaFoldDB" id="A0A644VDQ5"/>
<organism evidence="1">
    <name type="scientific">bioreactor metagenome</name>
    <dbReference type="NCBI Taxonomy" id="1076179"/>
    <lineage>
        <taxon>unclassified sequences</taxon>
        <taxon>metagenomes</taxon>
        <taxon>ecological metagenomes</taxon>
    </lineage>
</organism>
<name>A0A644VDQ5_9ZZZZ</name>
<gene>
    <name evidence="1" type="ORF">SDC9_35494</name>
</gene>
<dbReference type="PROSITE" id="PS51257">
    <property type="entry name" value="PROKAR_LIPOPROTEIN"/>
    <property type="match status" value="1"/>
</dbReference>
<accession>A0A644VDQ5</accession>
<dbReference type="EMBL" id="VSSQ01000280">
    <property type="protein sequence ID" value="MPL89458.1"/>
    <property type="molecule type" value="Genomic_DNA"/>
</dbReference>
<protein>
    <recommendedName>
        <fullName evidence="2">Fimbrillin family protein</fullName>
    </recommendedName>
</protein>
<reference evidence="1" key="1">
    <citation type="submission" date="2019-08" db="EMBL/GenBank/DDBJ databases">
        <authorList>
            <person name="Kucharzyk K."/>
            <person name="Murdoch R.W."/>
            <person name="Higgins S."/>
            <person name="Loffler F."/>
        </authorList>
    </citation>
    <scope>NUCLEOTIDE SEQUENCE</scope>
</reference>
<comment type="caution">
    <text evidence="1">The sequence shown here is derived from an EMBL/GenBank/DDBJ whole genome shotgun (WGS) entry which is preliminary data.</text>
</comment>